<evidence type="ECO:0000313" key="2">
    <source>
        <dbReference type="Proteomes" id="UP000037836"/>
    </source>
</evidence>
<keyword evidence="2" id="KW-1185">Reference proteome</keyword>
<accession>A0ABR5LCP2</accession>
<dbReference type="Proteomes" id="UP000037836">
    <property type="component" value="Unassembled WGS sequence"/>
</dbReference>
<evidence type="ECO:0000313" key="1">
    <source>
        <dbReference type="EMBL" id="KPC44320.1"/>
    </source>
</evidence>
<sequence>MHLCQRIAKRGFHSRQKTGASWQVEFMPKGIVRLDEEPMTFRAE</sequence>
<gene>
    <name evidence="1" type="ORF">AC496_5506</name>
</gene>
<reference evidence="1 2" key="1">
    <citation type="submission" date="2015-10" db="EMBL/GenBank/DDBJ databases">
        <title>Comparative genomics and high-throughput reverse genetic screens identify a new phytobacterial MAMP and an Arabidopsis receptor required for immune elicitation.</title>
        <authorList>
            <person name="Mott G.A."/>
            <person name="Thakur S."/>
            <person name="Wang P.W."/>
            <person name="Desveaux D."/>
            <person name="Guttman D.S."/>
        </authorList>
    </citation>
    <scope>NUCLEOTIDE SEQUENCE [LARGE SCALE GENOMIC DNA]</scope>
    <source>
        <strain evidence="1 2">BR1</strain>
    </source>
</reference>
<name>A0ABR5LCP2_PSESG</name>
<dbReference type="EMBL" id="LGLO01000051">
    <property type="protein sequence ID" value="KPC44320.1"/>
    <property type="molecule type" value="Genomic_DNA"/>
</dbReference>
<proteinExistence type="predicted"/>
<comment type="caution">
    <text evidence="1">The sequence shown here is derived from an EMBL/GenBank/DDBJ whole genome shotgun (WGS) entry which is preliminary data.</text>
</comment>
<protein>
    <submittedName>
        <fullName evidence="1">Uncharacterized protein</fullName>
    </submittedName>
</protein>
<organism evidence="1 2">
    <name type="scientific">Pseudomonas savastanoi pv. glycinea</name>
    <name type="common">Pseudomonas syringae pv. glycinea</name>
    <dbReference type="NCBI Taxonomy" id="318"/>
    <lineage>
        <taxon>Bacteria</taxon>
        <taxon>Pseudomonadati</taxon>
        <taxon>Pseudomonadota</taxon>
        <taxon>Gammaproteobacteria</taxon>
        <taxon>Pseudomonadales</taxon>
        <taxon>Pseudomonadaceae</taxon>
        <taxon>Pseudomonas</taxon>
    </lineage>
</organism>